<comment type="caution">
    <text evidence="1">The sequence shown here is derived from an EMBL/GenBank/DDBJ whole genome shotgun (WGS) entry which is preliminary data.</text>
</comment>
<proteinExistence type="predicted"/>
<reference evidence="1" key="1">
    <citation type="submission" date="2022-11" db="EMBL/GenBank/DDBJ databases">
        <title>Chromosome-level genome of Pogonophryne albipinna.</title>
        <authorList>
            <person name="Jo E."/>
        </authorList>
    </citation>
    <scope>NUCLEOTIDE SEQUENCE</scope>
    <source>
        <strain evidence="1">SGF0006</strain>
        <tissue evidence="1">Muscle</tissue>
    </source>
</reference>
<dbReference type="AlphaFoldDB" id="A0AAD6FWG1"/>
<evidence type="ECO:0000313" key="2">
    <source>
        <dbReference type="Proteomes" id="UP001219934"/>
    </source>
</evidence>
<sequence>MCVCMGRGEKAAGGGGQCRGLIGVCVVAKRGARVYWRVDNEPRPALKGPFCGSLLAVYYPRSPGGC</sequence>
<dbReference type="Proteomes" id="UP001219934">
    <property type="component" value="Unassembled WGS sequence"/>
</dbReference>
<organism evidence="1 2">
    <name type="scientific">Pogonophryne albipinna</name>
    <dbReference type="NCBI Taxonomy" id="1090488"/>
    <lineage>
        <taxon>Eukaryota</taxon>
        <taxon>Metazoa</taxon>
        <taxon>Chordata</taxon>
        <taxon>Craniata</taxon>
        <taxon>Vertebrata</taxon>
        <taxon>Euteleostomi</taxon>
        <taxon>Actinopterygii</taxon>
        <taxon>Neopterygii</taxon>
        <taxon>Teleostei</taxon>
        <taxon>Neoteleostei</taxon>
        <taxon>Acanthomorphata</taxon>
        <taxon>Eupercaria</taxon>
        <taxon>Perciformes</taxon>
        <taxon>Notothenioidei</taxon>
        <taxon>Pogonophryne</taxon>
    </lineage>
</organism>
<evidence type="ECO:0000313" key="1">
    <source>
        <dbReference type="EMBL" id="KAJ4949083.1"/>
    </source>
</evidence>
<dbReference type="EMBL" id="JAPTMU010000001">
    <property type="protein sequence ID" value="KAJ4949083.1"/>
    <property type="molecule type" value="Genomic_DNA"/>
</dbReference>
<name>A0AAD6FWG1_9TELE</name>
<accession>A0AAD6FWG1</accession>
<gene>
    <name evidence="1" type="ORF">JOQ06_020601</name>
</gene>
<protein>
    <submittedName>
        <fullName evidence="1">Uncharacterized protein</fullName>
    </submittedName>
</protein>
<keyword evidence="2" id="KW-1185">Reference proteome</keyword>